<comment type="pathway">
    <text evidence="5">Amino-acid biosynthesis; D-alanine biosynthesis; D-alanine from L-alanine: step 1/1.</text>
</comment>
<dbReference type="EC" id="5.1.1.1" evidence="5"/>
<evidence type="ECO:0000256" key="4">
    <source>
        <dbReference type="ARBA" id="ARBA00023235"/>
    </source>
</evidence>
<proteinExistence type="inferred from homology"/>
<comment type="similarity">
    <text evidence="5">Belongs to the alanine racemase family.</text>
</comment>
<accession>A0A1B1YG09</accession>
<dbReference type="Pfam" id="PF00842">
    <property type="entry name" value="Ala_racemase_C"/>
    <property type="match status" value="1"/>
</dbReference>
<dbReference type="GO" id="GO:0005829">
    <property type="term" value="C:cytosol"/>
    <property type="evidence" value="ECO:0007669"/>
    <property type="project" value="TreeGrafter"/>
</dbReference>
<feature type="binding site" evidence="5 7">
    <location>
        <position position="148"/>
    </location>
    <ligand>
        <name>substrate</name>
    </ligand>
</feature>
<feature type="modified residue" description="N6-(pyridoxal phosphate)lysine" evidence="5 6">
    <location>
        <position position="50"/>
    </location>
</feature>
<evidence type="ECO:0000256" key="6">
    <source>
        <dbReference type="PIRSR" id="PIRSR600821-50"/>
    </source>
</evidence>
<dbReference type="InterPro" id="IPR011079">
    <property type="entry name" value="Ala_racemase_C"/>
</dbReference>
<dbReference type="NCBIfam" id="TIGR00492">
    <property type="entry name" value="alr"/>
    <property type="match status" value="1"/>
</dbReference>
<dbReference type="Pfam" id="PF01168">
    <property type="entry name" value="Ala_racemase_N"/>
    <property type="match status" value="1"/>
</dbReference>
<evidence type="ECO:0000256" key="2">
    <source>
        <dbReference type="ARBA" id="ARBA00001933"/>
    </source>
</evidence>
<dbReference type="Gene3D" id="2.40.37.10">
    <property type="entry name" value="Lyase, Ornithine Decarboxylase, Chain A, domain 1"/>
    <property type="match status" value="1"/>
</dbReference>
<dbReference type="GO" id="GO:0030632">
    <property type="term" value="P:D-alanine biosynthetic process"/>
    <property type="evidence" value="ECO:0007669"/>
    <property type="project" value="UniProtKB-UniRule"/>
</dbReference>
<dbReference type="PRINTS" id="PR00992">
    <property type="entry name" value="ALARACEMASE"/>
</dbReference>
<dbReference type="GO" id="GO:0009252">
    <property type="term" value="P:peptidoglycan biosynthetic process"/>
    <property type="evidence" value="ECO:0007669"/>
    <property type="project" value="TreeGrafter"/>
</dbReference>
<evidence type="ECO:0000259" key="8">
    <source>
        <dbReference type="SMART" id="SM01005"/>
    </source>
</evidence>
<dbReference type="GO" id="GO:0008784">
    <property type="term" value="F:alanine racemase activity"/>
    <property type="evidence" value="ECO:0007669"/>
    <property type="project" value="UniProtKB-UniRule"/>
</dbReference>
<dbReference type="SUPFAM" id="SSF51419">
    <property type="entry name" value="PLP-binding barrel"/>
    <property type="match status" value="1"/>
</dbReference>
<dbReference type="InterPro" id="IPR001608">
    <property type="entry name" value="Ala_racemase_N"/>
</dbReference>
<evidence type="ECO:0000313" key="10">
    <source>
        <dbReference type="Proteomes" id="UP000092971"/>
    </source>
</evidence>
<dbReference type="GO" id="GO:0030170">
    <property type="term" value="F:pyridoxal phosphate binding"/>
    <property type="evidence" value="ECO:0007669"/>
    <property type="project" value="UniProtKB-UniRule"/>
</dbReference>
<dbReference type="UniPathway" id="UPA00042">
    <property type="reaction ID" value="UER00497"/>
</dbReference>
<organism evidence="9 10">
    <name type="scientific">Thermoclostridium stercorarium subsp. thermolacticum DSM 2910</name>
    <dbReference type="NCBI Taxonomy" id="1121336"/>
    <lineage>
        <taxon>Bacteria</taxon>
        <taxon>Bacillati</taxon>
        <taxon>Bacillota</taxon>
        <taxon>Clostridia</taxon>
        <taxon>Eubacteriales</taxon>
        <taxon>Oscillospiraceae</taxon>
        <taxon>Thermoclostridium</taxon>
    </lineage>
</organism>
<evidence type="ECO:0000256" key="3">
    <source>
        <dbReference type="ARBA" id="ARBA00022898"/>
    </source>
</evidence>
<evidence type="ECO:0000256" key="7">
    <source>
        <dbReference type="PIRSR" id="PIRSR600821-52"/>
    </source>
</evidence>
<feature type="domain" description="Alanine racemase C-terminal" evidence="8">
    <location>
        <begin position="258"/>
        <end position="387"/>
    </location>
</feature>
<sequence>MRIKIGKEGRVLSFNYYRAWAEINLDNIAHNVREVAKRVGKMTEIMAVVKADAYGHGVFETVPTLLENGASRLAVSMLDEAIQLREFGIKVPILVLGYTEPSRAEDIIKYNITQTVFSHELAKALSDAAVKLGRQAKIHIKIDTGMGRVGFKPGYGAVKDVVRISELPGIIIEGLFSHFASADEADPEYTRLQFERFESIVQELNRIGILIPVKHIANSAAVIQYPNLHLNMVRPGIILYGLYPSDEVDRKLIDIRPAMELKAKVVHVKEVEEGTPISYGRTFVTKRKSRIATLPIGYADGFSRLLSNKGRVLIHGQYAPIVGTICMDQCMVDVTDIDGEVKTGDEAVIFGVQGNNRITVEEIAELCNTINYEVVCLIGKRIPRVYLRGGKVVNVVNYLRQTF</sequence>
<feature type="active site" description="Proton acceptor; specific for L-alanine" evidence="5">
    <location>
        <position position="279"/>
    </location>
</feature>
<protein>
    <recommendedName>
        <fullName evidence="5">Alanine racemase</fullName>
        <ecNumber evidence="5">5.1.1.1</ecNumber>
    </recommendedName>
</protein>
<evidence type="ECO:0000313" key="9">
    <source>
        <dbReference type="EMBL" id="ANW99714.1"/>
    </source>
</evidence>
<keyword evidence="3 5" id="KW-0663">Pyridoxal phosphate</keyword>
<dbReference type="SMART" id="SM01005">
    <property type="entry name" value="Ala_racemase_C"/>
    <property type="match status" value="1"/>
</dbReference>
<feature type="binding site" evidence="5 7">
    <location>
        <position position="327"/>
    </location>
    <ligand>
        <name>substrate</name>
    </ligand>
</feature>
<dbReference type="PANTHER" id="PTHR30511:SF0">
    <property type="entry name" value="ALANINE RACEMASE, CATABOLIC-RELATED"/>
    <property type="match status" value="1"/>
</dbReference>
<dbReference type="PANTHER" id="PTHR30511">
    <property type="entry name" value="ALANINE RACEMASE"/>
    <property type="match status" value="1"/>
</dbReference>
<dbReference type="Proteomes" id="UP000092971">
    <property type="component" value="Chromosome"/>
</dbReference>
<dbReference type="CDD" id="cd00430">
    <property type="entry name" value="PLPDE_III_AR"/>
    <property type="match status" value="1"/>
</dbReference>
<comment type="catalytic activity">
    <reaction evidence="1 5">
        <text>L-alanine = D-alanine</text>
        <dbReference type="Rhea" id="RHEA:20249"/>
        <dbReference type="ChEBI" id="CHEBI:57416"/>
        <dbReference type="ChEBI" id="CHEBI:57972"/>
        <dbReference type="EC" id="5.1.1.1"/>
    </reaction>
</comment>
<dbReference type="InterPro" id="IPR020622">
    <property type="entry name" value="Ala_racemase_pyridoxalP-BS"/>
</dbReference>
<name>A0A1B1YG09_THEST</name>
<gene>
    <name evidence="9" type="ORF">CSTERTH_12050</name>
</gene>
<evidence type="ECO:0000256" key="5">
    <source>
        <dbReference type="HAMAP-Rule" id="MF_01201"/>
    </source>
</evidence>
<keyword evidence="4 5" id="KW-0413">Isomerase</keyword>
<comment type="cofactor">
    <cofactor evidence="2 5 6">
        <name>pyridoxal 5'-phosphate</name>
        <dbReference type="ChEBI" id="CHEBI:597326"/>
    </cofactor>
</comment>
<dbReference type="FunFam" id="3.20.20.10:FF:000002">
    <property type="entry name" value="Alanine racemase"/>
    <property type="match status" value="1"/>
</dbReference>
<reference evidence="9 10" key="1">
    <citation type="submission" date="2016-02" db="EMBL/GenBank/DDBJ databases">
        <title>Comparison of Clostridium stercorarium subspecies using comparative genomics and transcriptomics.</title>
        <authorList>
            <person name="Schellenberg J."/>
            <person name="Thallinger G."/>
            <person name="Levin D.B."/>
            <person name="Zhang X."/>
            <person name="Alvare G."/>
            <person name="Fristensky B."/>
            <person name="Sparling R."/>
        </authorList>
    </citation>
    <scope>NUCLEOTIDE SEQUENCE [LARGE SCALE GENOMIC DNA]</scope>
    <source>
        <strain evidence="9 10">DSM 2910</strain>
    </source>
</reference>
<dbReference type="InterPro" id="IPR029066">
    <property type="entry name" value="PLP-binding_barrel"/>
</dbReference>
<dbReference type="PROSITE" id="PS00395">
    <property type="entry name" value="ALANINE_RACEMASE"/>
    <property type="match status" value="1"/>
</dbReference>
<dbReference type="InterPro" id="IPR000821">
    <property type="entry name" value="Ala_racemase"/>
</dbReference>
<dbReference type="AlphaFoldDB" id="A0A1B1YG09"/>
<feature type="active site" description="Proton acceptor; specific for D-alanine" evidence="5">
    <location>
        <position position="50"/>
    </location>
</feature>
<dbReference type="SUPFAM" id="SSF50621">
    <property type="entry name" value="Alanine racemase C-terminal domain-like"/>
    <property type="match status" value="1"/>
</dbReference>
<dbReference type="Gene3D" id="3.20.20.10">
    <property type="entry name" value="Alanine racemase"/>
    <property type="match status" value="1"/>
</dbReference>
<dbReference type="EMBL" id="CP014672">
    <property type="protein sequence ID" value="ANW99714.1"/>
    <property type="molecule type" value="Genomic_DNA"/>
</dbReference>
<evidence type="ECO:0000256" key="1">
    <source>
        <dbReference type="ARBA" id="ARBA00000316"/>
    </source>
</evidence>
<dbReference type="InterPro" id="IPR009006">
    <property type="entry name" value="Ala_racemase/Decarboxylase_C"/>
</dbReference>
<dbReference type="OrthoDB" id="9813814at2"/>
<dbReference type="HAMAP" id="MF_01201">
    <property type="entry name" value="Ala_racemase"/>
    <property type="match status" value="1"/>
</dbReference>
<comment type="function">
    <text evidence="5">Catalyzes the interconversion of L-alanine and D-alanine. May also act on other amino acids.</text>
</comment>
<dbReference type="FunFam" id="2.40.37.10:FF:000006">
    <property type="entry name" value="Alanine racemase"/>
    <property type="match status" value="1"/>
</dbReference>